<evidence type="ECO:0000259" key="1">
    <source>
        <dbReference type="PROSITE" id="PS51833"/>
    </source>
</evidence>
<dbReference type="OrthoDB" id="9797768at2"/>
<dbReference type="EMBL" id="SACR01000007">
    <property type="protein sequence ID" value="RVU43353.1"/>
    <property type="molecule type" value="Genomic_DNA"/>
</dbReference>
<reference evidence="2 3" key="1">
    <citation type="submission" date="2019-01" db="EMBL/GenBank/DDBJ databases">
        <authorList>
            <person name="Chen W.-M."/>
        </authorList>
    </citation>
    <scope>NUCLEOTIDE SEQUENCE [LARGE SCALE GENOMIC DNA]</scope>
    <source>
        <strain evidence="2 3">KYPY4</strain>
    </source>
</reference>
<keyword evidence="3" id="KW-1185">Reference proteome</keyword>
<dbReference type="Gene3D" id="1.10.3210.10">
    <property type="entry name" value="Hypothetical protein af1432"/>
    <property type="match status" value="1"/>
</dbReference>
<dbReference type="AlphaFoldDB" id="A0A437R9E2"/>
<feature type="domain" description="HDOD" evidence="1">
    <location>
        <begin position="77"/>
        <end position="271"/>
    </location>
</feature>
<dbReference type="SUPFAM" id="SSF109604">
    <property type="entry name" value="HD-domain/PDEase-like"/>
    <property type="match status" value="1"/>
</dbReference>
<evidence type="ECO:0000313" key="3">
    <source>
        <dbReference type="Proteomes" id="UP000285575"/>
    </source>
</evidence>
<dbReference type="InterPro" id="IPR052340">
    <property type="entry name" value="RNase_Y/CdgJ"/>
</dbReference>
<evidence type="ECO:0000313" key="2">
    <source>
        <dbReference type="EMBL" id="RVU43353.1"/>
    </source>
</evidence>
<dbReference type="PANTHER" id="PTHR33525">
    <property type="match status" value="1"/>
</dbReference>
<dbReference type="Proteomes" id="UP000285575">
    <property type="component" value="Unassembled WGS sequence"/>
</dbReference>
<proteinExistence type="predicted"/>
<dbReference type="Pfam" id="PF08668">
    <property type="entry name" value="HDOD"/>
    <property type="match status" value="1"/>
</dbReference>
<protein>
    <submittedName>
        <fullName evidence="2">HDOD domain-containing protein</fullName>
    </submittedName>
</protein>
<accession>A0A437R9E2</accession>
<dbReference type="InterPro" id="IPR013976">
    <property type="entry name" value="HDOD"/>
</dbReference>
<gene>
    <name evidence="2" type="ORF">EOE66_20635</name>
</gene>
<organism evidence="2 3">
    <name type="scientific">Rubrivivax rivuli</name>
    <dbReference type="NCBI Taxonomy" id="1862385"/>
    <lineage>
        <taxon>Bacteria</taxon>
        <taxon>Pseudomonadati</taxon>
        <taxon>Pseudomonadota</taxon>
        <taxon>Betaproteobacteria</taxon>
        <taxon>Burkholderiales</taxon>
        <taxon>Sphaerotilaceae</taxon>
        <taxon>Rubrivivax</taxon>
    </lineage>
</organism>
<dbReference type="PROSITE" id="PS51833">
    <property type="entry name" value="HDOD"/>
    <property type="match status" value="1"/>
</dbReference>
<name>A0A437R9E2_9BURK</name>
<dbReference type="RefSeq" id="WP_128230637.1">
    <property type="nucleotide sequence ID" value="NZ_SACR01000007.1"/>
</dbReference>
<sequence length="342" mass="36105">MNTLMLAAPPEALEADAAAHLPSPIDALLQRARPHLLSRPVDTEPAPAEPVPPAAEAATASSLTVSTAALQARVAQLPPLPEAVLAMVATLDSGSARLDDVAELLQRDQALTARVLRLANSAFYGVPGRVASVHDAVNLIGLRSLRSLVATAALTQQFACPRSSGFDLGVFWRHTVAAAFAARTLAAARGLDEEMAYTAGLLHDVGRLALAAHFPQAHAALLQATRAAGRGGRRLERQLIGTDHAEIGAIVAEHWHLPNPVVVVIARHHHPPETAEACTLVDVIHVADALAHALGFRHDETPQPPRVTPGAWQRVGLERLPFEEIFTQVEAAVADTCTALGL</sequence>
<dbReference type="NCBIfam" id="TIGR00277">
    <property type="entry name" value="HDIG"/>
    <property type="match status" value="1"/>
</dbReference>
<dbReference type="PANTHER" id="PTHR33525:SF3">
    <property type="entry name" value="RIBONUCLEASE Y"/>
    <property type="match status" value="1"/>
</dbReference>
<dbReference type="InterPro" id="IPR006675">
    <property type="entry name" value="HDIG_dom"/>
</dbReference>
<comment type="caution">
    <text evidence="2">The sequence shown here is derived from an EMBL/GenBank/DDBJ whole genome shotgun (WGS) entry which is preliminary data.</text>
</comment>